<comment type="pathway">
    <text evidence="1">Amino-acid biosynthesis; L-asparagine biosynthesis; L-asparagine from L-aspartate (L-Gln route): step 1/1.</text>
</comment>
<feature type="binding site" evidence="9">
    <location>
        <position position="99"/>
    </location>
    <ligand>
        <name>L-glutamine</name>
        <dbReference type="ChEBI" id="CHEBI:58359"/>
    </ligand>
</feature>
<evidence type="ECO:0000256" key="7">
    <source>
        <dbReference type="ARBA" id="ARBA00048741"/>
    </source>
</evidence>
<evidence type="ECO:0000256" key="8">
    <source>
        <dbReference type="PIRSR" id="PIRSR001589-1"/>
    </source>
</evidence>
<proteinExistence type="inferred from homology"/>
<dbReference type="EC" id="6.3.5.4" evidence="3"/>
<accession>B8GV93</accession>
<dbReference type="OrthoDB" id="9763290at2"/>
<comment type="similarity">
    <text evidence="2">Belongs to the asparagine synthetase family.</text>
</comment>
<dbReference type="AlphaFoldDB" id="B8GV93"/>
<dbReference type="CDD" id="cd00712">
    <property type="entry name" value="AsnB"/>
    <property type="match status" value="1"/>
</dbReference>
<dbReference type="PANTHER" id="PTHR43284">
    <property type="entry name" value="ASPARAGINE SYNTHETASE (GLUTAMINE-HYDROLYZING)"/>
    <property type="match status" value="1"/>
</dbReference>
<dbReference type="Proteomes" id="UP000002383">
    <property type="component" value="Chromosome"/>
</dbReference>
<dbReference type="CDD" id="cd01991">
    <property type="entry name" value="Asn_synthase_B_C"/>
    <property type="match status" value="1"/>
</dbReference>
<dbReference type="Gene3D" id="3.40.50.620">
    <property type="entry name" value="HUPs"/>
    <property type="match status" value="1"/>
</dbReference>
<dbReference type="RefSeq" id="WP_012638914.1">
    <property type="nucleotide sequence ID" value="NC_011901.1"/>
</dbReference>
<dbReference type="NCBIfam" id="TIGR01536">
    <property type="entry name" value="asn_synth_AEB"/>
    <property type="match status" value="1"/>
</dbReference>
<feature type="binding site" evidence="9">
    <location>
        <position position="289"/>
    </location>
    <ligand>
        <name>ATP</name>
        <dbReference type="ChEBI" id="CHEBI:30616"/>
    </ligand>
</feature>
<dbReference type="PIRSF" id="PIRSF001589">
    <property type="entry name" value="Asn_synthetase_glu-h"/>
    <property type="match status" value="1"/>
</dbReference>
<dbReference type="GO" id="GO:0005524">
    <property type="term" value="F:ATP binding"/>
    <property type="evidence" value="ECO:0007669"/>
    <property type="project" value="UniProtKB-KW"/>
</dbReference>
<dbReference type="GO" id="GO:0006529">
    <property type="term" value="P:asparagine biosynthetic process"/>
    <property type="evidence" value="ECO:0007669"/>
    <property type="project" value="UniProtKB-KW"/>
</dbReference>
<evidence type="ECO:0000256" key="5">
    <source>
        <dbReference type="ARBA" id="ARBA00022840"/>
    </source>
</evidence>
<keyword evidence="8" id="KW-0028">Amino-acid biosynthesis</keyword>
<name>B8GV93_THISH</name>
<keyword evidence="6 8" id="KW-0315">Glutamine amidotransferase</keyword>
<dbReference type="Pfam" id="PF13537">
    <property type="entry name" value="GATase_7"/>
    <property type="match status" value="1"/>
</dbReference>
<evidence type="ECO:0000256" key="9">
    <source>
        <dbReference type="PIRSR" id="PIRSR001589-2"/>
    </source>
</evidence>
<evidence type="ECO:0000256" key="6">
    <source>
        <dbReference type="ARBA" id="ARBA00022962"/>
    </source>
</evidence>
<evidence type="ECO:0000256" key="3">
    <source>
        <dbReference type="ARBA" id="ARBA00012737"/>
    </source>
</evidence>
<dbReference type="SUPFAM" id="SSF52402">
    <property type="entry name" value="Adenine nucleotide alpha hydrolases-like"/>
    <property type="match status" value="1"/>
</dbReference>
<dbReference type="PROSITE" id="PS51278">
    <property type="entry name" value="GATASE_TYPE_2"/>
    <property type="match status" value="1"/>
</dbReference>
<dbReference type="KEGG" id="tgr:Tgr7_2360"/>
<keyword evidence="5 9" id="KW-0067">ATP-binding</keyword>
<dbReference type="Pfam" id="PF00733">
    <property type="entry name" value="Asn_synthase"/>
    <property type="match status" value="1"/>
</dbReference>
<dbReference type="InterPro" id="IPR006426">
    <property type="entry name" value="Asn_synth_AEB"/>
</dbReference>
<reference evidence="12 13" key="1">
    <citation type="journal article" date="2011" name="Stand. Genomic Sci.">
        <title>Complete genome sequence of 'Thioalkalivibrio sulfidophilus' HL-EbGr7.</title>
        <authorList>
            <person name="Muyzer G."/>
            <person name="Sorokin D.Y."/>
            <person name="Mavromatis K."/>
            <person name="Lapidus A."/>
            <person name="Clum A."/>
            <person name="Ivanova N."/>
            <person name="Pati A."/>
            <person name="d'Haeseleer P."/>
            <person name="Woyke T."/>
            <person name="Kyrpides N.C."/>
        </authorList>
    </citation>
    <scope>NUCLEOTIDE SEQUENCE [LARGE SCALE GENOMIC DNA]</scope>
    <source>
        <strain evidence="12 13">HL-EbGR7</strain>
    </source>
</reference>
<dbReference type="PANTHER" id="PTHR43284:SF1">
    <property type="entry name" value="ASPARAGINE SYNTHETASE"/>
    <property type="match status" value="1"/>
</dbReference>
<evidence type="ECO:0000259" key="11">
    <source>
        <dbReference type="PROSITE" id="PS51278"/>
    </source>
</evidence>
<gene>
    <name evidence="12" type="ordered locus">Tgr7_2360</name>
</gene>
<dbReference type="InterPro" id="IPR014729">
    <property type="entry name" value="Rossmann-like_a/b/a_fold"/>
</dbReference>
<dbReference type="InterPro" id="IPR001962">
    <property type="entry name" value="Asn_synthase"/>
</dbReference>
<feature type="active site" description="For GATase activity" evidence="8">
    <location>
        <position position="2"/>
    </location>
</feature>
<dbReference type="Gene3D" id="3.60.20.10">
    <property type="entry name" value="Glutamine Phosphoribosylpyrophosphate, subunit 1, domain 1"/>
    <property type="match status" value="1"/>
</dbReference>
<feature type="site" description="Important for beta-aspartyl-AMP intermediate formation" evidence="10">
    <location>
        <position position="364"/>
    </location>
</feature>
<keyword evidence="4 9" id="KW-0547">Nucleotide-binding</keyword>
<feature type="domain" description="Glutamine amidotransferase type-2" evidence="11">
    <location>
        <begin position="2"/>
        <end position="212"/>
    </location>
</feature>
<evidence type="ECO:0000256" key="1">
    <source>
        <dbReference type="ARBA" id="ARBA00005187"/>
    </source>
</evidence>
<dbReference type="GO" id="GO:0004066">
    <property type="term" value="F:asparagine synthase (glutamine-hydrolyzing) activity"/>
    <property type="evidence" value="ECO:0007669"/>
    <property type="project" value="UniProtKB-EC"/>
</dbReference>
<dbReference type="InterPro" id="IPR017932">
    <property type="entry name" value="GATase_2_dom"/>
</dbReference>
<evidence type="ECO:0000313" key="12">
    <source>
        <dbReference type="EMBL" id="ACL73439.1"/>
    </source>
</evidence>
<protein>
    <recommendedName>
        <fullName evidence="3">asparagine synthase (glutamine-hydrolyzing)</fullName>
        <ecNumber evidence="3">6.3.5.4</ecNumber>
    </recommendedName>
</protein>
<dbReference type="GO" id="GO:0005829">
    <property type="term" value="C:cytosol"/>
    <property type="evidence" value="ECO:0007669"/>
    <property type="project" value="TreeGrafter"/>
</dbReference>
<dbReference type="SUPFAM" id="SSF56235">
    <property type="entry name" value="N-terminal nucleophile aminohydrolases (Ntn hydrolases)"/>
    <property type="match status" value="1"/>
</dbReference>
<dbReference type="EMBL" id="CP001339">
    <property type="protein sequence ID" value="ACL73439.1"/>
    <property type="molecule type" value="Genomic_DNA"/>
</dbReference>
<evidence type="ECO:0000256" key="2">
    <source>
        <dbReference type="ARBA" id="ARBA00005752"/>
    </source>
</evidence>
<evidence type="ECO:0000313" key="13">
    <source>
        <dbReference type="Proteomes" id="UP000002383"/>
    </source>
</evidence>
<organism evidence="12 13">
    <name type="scientific">Thioalkalivibrio sulfidiphilus (strain HL-EbGR7)</name>
    <dbReference type="NCBI Taxonomy" id="396588"/>
    <lineage>
        <taxon>Bacteria</taxon>
        <taxon>Pseudomonadati</taxon>
        <taxon>Pseudomonadota</taxon>
        <taxon>Gammaproteobacteria</taxon>
        <taxon>Chromatiales</taxon>
        <taxon>Ectothiorhodospiraceae</taxon>
        <taxon>Thioalkalivibrio</taxon>
    </lineage>
</organism>
<dbReference type="InterPro" id="IPR051786">
    <property type="entry name" value="ASN_synthetase/amidase"/>
</dbReference>
<dbReference type="HOGENOM" id="CLU_014658_3_1_6"/>
<keyword evidence="13" id="KW-1185">Reference proteome</keyword>
<evidence type="ECO:0000256" key="4">
    <source>
        <dbReference type="ARBA" id="ARBA00022741"/>
    </source>
</evidence>
<evidence type="ECO:0000256" key="10">
    <source>
        <dbReference type="PIRSR" id="PIRSR001589-3"/>
    </source>
</evidence>
<sequence length="619" mass="69223">MCGIVGVVGRDGQPLDREVFLRARDTMTHRGPDDGGFYQDGPVMLGHRRLSIIDLGGGHQPMSAADDAVWIVFNGEIYNFRELRKELEAKGHQFRSHSDTEVILHLYLEEGVSAFERLNGIFAFAIWDRRSGELHLVRDQMGIKPLYYAESPGGLVFASEIKTLLATGLVQPEMEAEALPEYLLFRDVSGERTLFRNVRRLLPGHRLTFSGGSPVMHRYWTLQAPEAEPFAGGFEAAVDALEVLLDDAVHMQMVSDVPLGTFCSGGVDSSLITALASRHASAPINTFSVGFDESAFDESQYARLVSARCGTRHHEIRLSNQAFTDDLERLIWHNDEPLHFPNSVHIHAVSQLARKHVTVVLTGEGADELFAGYPRYQIPVLLRRWRSVPGPARALLRSTARLLGDHRVQKLDRFSDLPQGWDVLMNSAATDPDRLRTPVELAQAVSPYRRAAFEATQGDVVRRLSLLDQQTYLVSILNRQDKMSMATSIESRVPFLDPRVVRFALSLPTAYKQGRMDNKRVVKALALRHLPAEVIKRRKSGFGVPLADWFRASEGLGDLVSVLHQDDLVTEVFGRATLRGLHDEHRQGQADHSDVLWAALNLALWRKAFNVTNGLREAA</sequence>
<keyword evidence="8" id="KW-0061">Asparagine biosynthesis</keyword>
<dbReference type="STRING" id="396588.Tgr7_2360"/>
<dbReference type="InterPro" id="IPR033738">
    <property type="entry name" value="AsnB_N"/>
</dbReference>
<comment type="catalytic activity">
    <reaction evidence="7">
        <text>L-aspartate + L-glutamine + ATP + H2O = L-asparagine + L-glutamate + AMP + diphosphate + H(+)</text>
        <dbReference type="Rhea" id="RHEA:12228"/>
        <dbReference type="ChEBI" id="CHEBI:15377"/>
        <dbReference type="ChEBI" id="CHEBI:15378"/>
        <dbReference type="ChEBI" id="CHEBI:29985"/>
        <dbReference type="ChEBI" id="CHEBI:29991"/>
        <dbReference type="ChEBI" id="CHEBI:30616"/>
        <dbReference type="ChEBI" id="CHEBI:33019"/>
        <dbReference type="ChEBI" id="CHEBI:58048"/>
        <dbReference type="ChEBI" id="CHEBI:58359"/>
        <dbReference type="ChEBI" id="CHEBI:456215"/>
        <dbReference type="EC" id="6.3.5.4"/>
    </reaction>
</comment>
<dbReference type="InterPro" id="IPR029055">
    <property type="entry name" value="Ntn_hydrolases_N"/>
</dbReference>
<dbReference type="eggNOG" id="COG0367">
    <property type="taxonomic scope" value="Bacteria"/>
</dbReference>